<dbReference type="InterPro" id="IPR011051">
    <property type="entry name" value="RmlC_Cupin_sf"/>
</dbReference>
<evidence type="ECO:0000256" key="1">
    <source>
        <dbReference type="ARBA" id="ARBA00022723"/>
    </source>
</evidence>
<dbReference type="InterPro" id="IPR014710">
    <property type="entry name" value="RmlC-like_jellyroll"/>
</dbReference>
<dbReference type="Pfam" id="PF07883">
    <property type="entry name" value="Cupin_2"/>
    <property type="match status" value="1"/>
</dbReference>
<dbReference type="CDD" id="cd02222">
    <property type="entry name" value="cupin_TM1459-like"/>
    <property type="match status" value="1"/>
</dbReference>
<organism evidence="3 4">
    <name type="scientific">miscellaneous Crenarchaeota group-1 archaeon SG8-32-3</name>
    <dbReference type="NCBI Taxonomy" id="1685125"/>
    <lineage>
        <taxon>Archaea</taxon>
        <taxon>Candidatus Bathyarchaeota</taxon>
        <taxon>MCG-1</taxon>
    </lineage>
</organism>
<evidence type="ECO:0000259" key="2">
    <source>
        <dbReference type="Pfam" id="PF07883"/>
    </source>
</evidence>
<dbReference type="AlphaFoldDB" id="A0A0M0BUE1"/>
<dbReference type="EMBL" id="LFWV01000007">
    <property type="protein sequence ID" value="KON32248.1"/>
    <property type="molecule type" value="Genomic_DNA"/>
</dbReference>
<accession>A0A0M0BUE1</accession>
<dbReference type="SMR" id="A0A0M0BUE1"/>
<dbReference type="SUPFAM" id="SSF51182">
    <property type="entry name" value="RmlC-like cupins"/>
    <property type="match status" value="1"/>
</dbReference>
<gene>
    <name evidence="3" type="ORF">AC478_00865</name>
</gene>
<comment type="caution">
    <text evidence="3">The sequence shown here is derived from an EMBL/GenBank/DDBJ whole genome shotgun (WGS) entry which is preliminary data.</text>
</comment>
<reference evidence="4" key="1">
    <citation type="submission" date="2015-06" db="EMBL/GenBank/DDBJ databases">
        <title>New insights into the roles of widespread benthic archaea in carbon and nitrogen cycling.</title>
        <authorList>
            <person name="Lazar C.S."/>
            <person name="Baker B.J."/>
            <person name="Seitz K.W."/>
            <person name="Hyde A.S."/>
            <person name="Dick G.J."/>
            <person name="Hinrichs K.-U."/>
            <person name="Teske A.P."/>
        </authorList>
    </citation>
    <scope>NUCLEOTIDE SEQUENCE [LARGE SCALE GENOMIC DNA]</scope>
</reference>
<name>A0A0M0BUE1_9ARCH</name>
<dbReference type="InterPro" id="IPR051610">
    <property type="entry name" value="GPI/OXD"/>
</dbReference>
<dbReference type="PANTHER" id="PTHR35848">
    <property type="entry name" value="OXALATE-BINDING PROTEIN"/>
    <property type="match status" value="1"/>
</dbReference>
<proteinExistence type="predicted"/>
<protein>
    <recommendedName>
        <fullName evidence="2">Cupin type-2 domain-containing protein</fullName>
    </recommendedName>
</protein>
<dbReference type="Proteomes" id="UP000054016">
    <property type="component" value="Unassembled WGS sequence"/>
</dbReference>
<keyword evidence="1" id="KW-0479">Metal-binding</keyword>
<sequence>MRVISYEEVEAKEVEEGSKIRIRWLNTGGSKNFAVRLFEIEPGGYSPHHSHSWEHEIFVLEGNGTVIGNEGAEAFSIGDMISIPSEETHQIKNTGKSSLKFLCIIPK</sequence>
<feature type="domain" description="Cupin type-2" evidence="2">
    <location>
        <begin position="37"/>
        <end position="104"/>
    </location>
</feature>
<dbReference type="GO" id="GO:0046872">
    <property type="term" value="F:metal ion binding"/>
    <property type="evidence" value="ECO:0007669"/>
    <property type="project" value="UniProtKB-KW"/>
</dbReference>
<evidence type="ECO:0000313" key="4">
    <source>
        <dbReference type="Proteomes" id="UP000054016"/>
    </source>
</evidence>
<dbReference type="InterPro" id="IPR013096">
    <property type="entry name" value="Cupin_2"/>
</dbReference>
<dbReference type="Gene3D" id="2.60.120.10">
    <property type="entry name" value="Jelly Rolls"/>
    <property type="match status" value="1"/>
</dbReference>
<evidence type="ECO:0000313" key="3">
    <source>
        <dbReference type="EMBL" id="KON32248.1"/>
    </source>
</evidence>